<gene>
    <name evidence="2" type="ORF">OLEA9_A008990</name>
</gene>
<feature type="region of interest" description="Disordered" evidence="1">
    <location>
        <begin position="100"/>
        <end position="124"/>
    </location>
</feature>
<dbReference type="InterPro" id="IPR011989">
    <property type="entry name" value="ARM-like"/>
</dbReference>
<evidence type="ECO:0000313" key="3">
    <source>
        <dbReference type="Proteomes" id="UP000594638"/>
    </source>
</evidence>
<dbReference type="FunFam" id="1.25.10.10:FF:000548">
    <property type="entry name" value="Serine/threonine protein phosphatase 2A regulatory subunit"/>
    <property type="match status" value="1"/>
</dbReference>
<dbReference type="EMBL" id="CACTIH010005426">
    <property type="protein sequence ID" value="CAA2991609.1"/>
    <property type="molecule type" value="Genomic_DNA"/>
</dbReference>
<keyword evidence="3" id="KW-1185">Reference proteome</keyword>
<dbReference type="InterPro" id="IPR016024">
    <property type="entry name" value="ARM-type_fold"/>
</dbReference>
<name>A0A8S0SF73_OLEEU</name>
<accession>A0A8S0SF73</accession>
<feature type="compositionally biased region" description="Basic residues" evidence="1">
    <location>
        <begin position="100"/>
        <end position="111"/>
    </location>
</feature>
<dbReference type="InterPro" id="IPR002554">
    <property type="entry name" value="PP2A_B56"/>
</dbReference>
<dbReference type="GO" id="GO:0019888">
    <property type="term" value="F:protein phosphatase regulator activity"/>
    <property type="evidence" value="ECO:0007669"/>
    <property type="project" value="InterPro"/>
</dbReference>
<sequence>MAMADQEGGIGPNSGSEFALSFYSAMDSCGGCCGGASGDVQICVVMDRCCGGASGDVQICVVVCCYVQICVVMYGEWEGASGGGGDWSDGSMARKLSKGFKNRRKKGKKMGVPRNSPKTPPKKITLKDLLDHDSKNNHNPDYEEILSVIYYCSYIYTFTDPSETPLQQNLKRDKLMKLFTLVKSLKRPVPNEILSPLFAMISANLFRPLPPPNNTSIICILPDDDELFATPAAAWPHLQLVYEILLRLIISSEPNTLKGHINNSFLLNLLHLFQSEDPRERESLKNVYHQIYSNFTSYRSFMRKAMNDVFLHYIYETDQKHCGIGDLLEIWGTIINGFSVPLKEEHKLFLTRVLIHLHRPKGMQVYFRQLAYCVYQFVEKEPMLGVDVVRRILRYWPVTNCQKEVLLIGELEELVEIMEPEQHRILALPLCTQITKCLNSFNSQVAERALYVWNNEQFVKMASQDIGEVFPIVVEGMEKNLKWHWSQSVRQLTENVQEMLEKMEPSLYSRCLSQLDLRESATNQEEMRRKRRWEIIEEAAKRNQYIQDLQRLCLTNSKA</sequence>
<dbReference type="Gramene" id="OE9A008990T2">
    <property type="protein sequence ID" value="OE9A008990C2"/>
    <property type="gene ID" value="OE9A008990"/>
</dbReference>
<protein>
    <submittedName>
        <fullName evidence="2">Serine threonine phosphatase 2A 57 kDa regulatory subunit B beta isoform-like</fullName>
    </submittedName>
</protein>
<dbReference type="Pfam" id="PF01603">
    <property type="entry name" value="B56"/>
    <property type="match status" value="1"/>
</dbReference>
<dbReference type="Proteomes" id="UP000594638">
    <property type="component" value="Unassembled WGS sequence"/>
</dbReference>
<dbReference type="AlphaFoldDB" id="A0A8S0SF73"/>
<dbReference type="GO" id="GO:0000159">
    <property type="term" value="C:protein phosphatase type 2A complex"/>
    <property type="evidence" value="ECO:0007669"/>
    <property type="project" value="InterPro"/>
</dbReference>
<proteinExistence type="predicted"/>
<dbReference type="PANTHER" id="PTHR10257:SF28">
    <property type="entry name" value="SERINE_THREONINE PROTEIN PHOSPHATASE 2A REGULATORY SUBUNIT"/>
    <property type="match status" value="1"/>
</dbReference>
<dbReference type="OrthoDB" id="768580at2759"/>
<organism evidence="2 3">
    <name type="scientific">Olea europaea subsp. europaea</name>
    <dbReference type="NCBI Taxonomy" id="158383"/>
    <lineage>
        <taxon>Eukaryota</taxon>
        <taxon>Viridiplantae</taxon>
        <taxon>Streptophyta</taxon>
        <taxon>Embryophyta</taxon>
        <taxon>Tracheophyta</taxon>
        <taxon>Spermatophyta</taxon>
        <taxon>Magnoliopsida</taxon>
        <taxon>eudicotyledons</taxon>
        <taxon>Gunneridae</taxon>
        <taxon>Pentapetalae</taxon>
        <taxon>asterids</taxon>
        <taxon>lamiids</taxon>
        <taxon>Lamiales</taxon>
        <taxon>Oleaceae</taxon>
        <taxon>Oleeae</taxon>
        <taxon>Olea</taxon>
    </lineage>
</organism>
<evidence type="ECO:0000256" key="1">
    <source>
        <dbReference type="SAM" id="MobiDB-lite"/>
    </source>
</evidence>
<dbReference type="PANTHER" id="PTHR10257">
    <property type="entry name" value="SERINE/THREONINE PROTEIN PHOSPHATASE 2A PP2A REGULATORY SUBUNIT B"/>
    <property type="match status" value="1"/>
</dbReference>
<dbReference type="SUPFAM" id="SSF48371">
    <property type="entry name" value="ARM repeat"/>
    <property type="match status" value="1"/>
</dbReference>
<reference evidence="2 3" key="1">
    <citation type="submission" date="2019-12" db="EMBL/GenBank/DDBJ databases">
        <authorList>
            <person name="Alioto T."/>
            <person name="Alioto T."/>
            <person name="Gomez Garrido J."/>
        </authorList>
    </citation>
    <scope>NUCLEOTIDE SEQUENCE [LARGE SCALE GENOMIC DNA]</scope>
</reference>
<comment type="caution">
    <text evidence="2">The sequence shown here is derived from an EMBL/GenBank/DDBJ whole genome shotgun (WGS) entry which is preliminary data.</text>
</comment>
<evidence type="ECO:0000313" key="2">
    <source>
        <dbReference type="EMBL" id="CAA2991609.1"/>
    </source>
</evidence>
<dbReference type="GO" id="GO:0007165">
    <property type="term" value="P:signal transduction"/>
    <property type="evidence" value="ECO:0007669"/>
    <property type="project" value="InterPro"/>
</dbReference>
<dbReference type="Gene3D" id="1.25.10.10">
    <property type="entry name" value="Leucine-rich Repeat Variant"/>
    <property type="match status" value="1"/>
</dbReference>